<keyword evidence="1" id="KW-0949">S-adenosyl-L-methionine</keyword>
<keyword evidence="2" id="KW-0479">Metal-binding</keyword>
<dbReference type="InterPro" id="IPR058240">
    <property type="entry name" value="rSAM_sf"/>
</dbReference>
<dbReference type="GO" id="GO:0005739">
    <property type="term" value="C:mitochondrion"/>
    <property type="evidence" value="ECO:0007669"/>
    <property type="project" value="TreeGrafter"/>
</dbReference>
<dbReference type="SMART" id="SM00729">
    <property type="entry name" value="Elp3"/>
    <property type="match status" value="1"/>
</dbReference>
<evidence type="ECO:0000259" key="5">
    <source>
        <dbReference type="PROSITE" id="PS51918"/>
    </source>
</evidence>
<dbReference type="SUPFAM" id="SSF102114">
    <property type="entry name" value="Radical SAM enzymes"/>
    <property type="match status" value="1"/>
</dbReference>
<dbReference type="Gene3D" id="3.20.20.70">
    <property type="entry name" value="Aldolase class I"/>
    <property type="match status" value="1"/>
</dbReference>
<protein>
    <recommendedName>
        <fullName evidence="5">Radical SAM core domain-containing protein</fullName>
    </recommendedName>
</protein>
<dbReference type="GO" id="GO:0046872">
    <property type="term" value="F:metal ion binding"/>
    <property type="evidence" value="ECO:0007669"/>
    <property type="project" value="UniProtKB-KW"/>
</dbReference>
<proteinExistence type="predicted"/>
<dbReference type="GO" id="GO:0003824">
    <property type="term" value="F:catalytic activity"/>
    <property type="evidence" value="ECO:0007669"/>
    <property type="project" value="InterPro"/>
</dbReference>
<dbReference type="GO" id="GO:0051539">
    <property type="term" value="F:4 iron, 4 sulfur cluster binding"/>
    <property type="evidence" value="ECO:0007669"/>
    <property type="project" value="TreeGrafter"/>
</dbReference>
<gene>
    <name evidence="6" type="ORF">BJ085DRAFT_39785</name>
</gene>
<keyword evidence="7" id="KW-1185">Reference proteome</keyword>
<dbReference type="PANTHER" id="PTHR13932:SF5">
    <property type="entry name" value="RADICAL S-ADENOSYL METHIONINE DOMAIN-CONTAINING PROTEIN 1, MITOCHONDRIAL"/>
    <property type="match status" value="1"/>
</dbReference>
<feature type="domain" description="Radical SAM core" evidence="5">
    <location>
        <begin position="60"/>
        <end position="310"/>
    </location>
</feature>
<dbReference type="InterPro" id="IPR007197">
    <property type="entry name" value="rSAM"/>
</dbReference>
<dbReference type="GO" id="GO:0006779">
    <property type="term" value="P:porphyrin-containing compound biosynthetic process"/>
    <property type="evidence" value="ECO:0007669"/>
    <property type="project" value="TreeGrafter"/>
</dbReference>
<dbReference type="EMBL" id="ML003561">
    <property type="protein sequence ID" value="RKP33784.1"/>
    <property type="molecule type" value="Genomic_DNA"/>
</dbReference>
<reference evidence="7" key="1">
    <citation type="journal article" date="2018" name="Nat. Microbiol.">
        <title>Leveraging single-cell genomics to expand the fungal tree of life.</title>
        <authorList>
            <person name="Ahrendt S.R."/>
            <person name="Quandt C.A."/>
            <person name="Ciobanu D."/>
            <person name="Clum A."/>
            <person name="Salamov A."/>
            <person name="Andreopoulos B."/>
            <person name="Cheng J.F."/>
            <person name="Woyke T."/>
            <person name="Pelin A."/>
            <person name="Henrissat B."/>
            <person name="Reynolds N.K."/>
            <person name="Benny G.L."/>
            <person name="Smith M.E."/>
            <person name="James T.Y."/>
            <person name="Grigoriev I.V."/>
        </authorList>
    </citation>
    <scope>NUCLEOTIDE SEQUENCE [LARGE SCALE GENOMIC DNA]</scope>
    <source>
        <strain evidence="7">RSA 468</strain>
    </source>
</reference>
<evidence type="ECO:0000256" key="3">
    <source>
        <dbReference type="ARBA" id="ARBA00023004"/>
    </source>
</evidence>
<accession>A0A4P9ZKJ9</accession>
<dbReference type="Pfam" id="PF04055">
    <property type="entry name" value="Radical_SAM"/>
    <property type="match status" value="1"/>
</dbReference>
<evidence type="ECO:0000256" key="2">
    <source>
        <dbReference type="ARBA" id="ARBA00022723"/>
    </source>
</evidence>
<evidence type="ECO:0000256" key="4">
    <source>
        <dbReference type="ARBA" id="ARBA00023014"/>
    </source>
</evidence>
<evidence type="ECO:0000313" key="7">
    <source>
        <dbReference type="Proteomes" id="UP000268162"/>
    </source>
</evidence>
<keyword evidence="4" id="KW-0411">Iron-sulfur</keyword>
<dbReference type="InterPro" id="IPR013785">
    <property type="entry name" value="Aldolase_TIM"/>
</dbReference>
<dbReference type="SFLD" id="SFLDG01065">
    <property type="entry name" value="anaerobic_coproporphyrinogen-I"/>
    <property type="match status" value="1"/>
</dbReference>
<dbReference type="OrthoDB" id="431409at2759"/>
<dbReference type="PROSITE" id="PS51918">
    <property type="entry name" value="RADICAL_SAM"/>
    <property type="match status" value="1"/>
</dbReference>
<dbReference type="STRING" id="215637.A0A4P9ZKJ9"/>
<dbReference type="AlphaFoldDB" id="A0A4P9ZKJ9"/>
<organism evidence="6 7">
    <name type="scientific">Dimargaris cristalligena</name>
    <dbReference type="NCBI Taxonomy" id="215637"/>
    <lineage>
        <taxon>Eukaryota</taxon>
        <taxon>Fungi</taxon>
        <taxon>Fungi incertae sedis</taxon>
        <taxon>Zoopagomycota</taxon>
        <taxon>Kickxellomycotina</taxon>
        <taxon>Dimargaritomycetes</taxon>
        <taxon>Dimargaritales</taxon>
        <taxon>Dimargaritaceae</taxon>
        <taxon>Dimargaris</taxon>
    </lineage>
</organism>
<dbReference type="InterPro" id="IPR034505">
    <property type="entry name" value="Coproporphyrinogen-III_oxidase"/>
</dbReference>
<dbReference type="CDD" id="cd01335">
    <property type="entry name" value="Radical_SAM"/>
    <property type="match status" value="1"/>
</dbReference>
<evidence type="ECO:0000313" key="6">
    <source>
        <dbReference type="EMBL" id="RKP33784.1"/>
    </source>
</evidence>
<dbReference type="InterPro" id="IPR006638">
    <property type="entry name" value="Elp3/MiaA/NifB-like_rSAM"/>
</dbReference>
<dbReference type="SFLD" id="SFLDS00029">
    <property type="entry name" value="Radical_SAM"/>
    <property type="match status" value="1"/>
</dbReference>
<evidence type="ECO:0000256" key="1">
    <source>
        <dbReference type="ARBA" id="ARBA00022691"/>
    </source>
</evidence>
<dbReference type="PANTHER" id="PTHR13932">
    <property type="entry name" value="COPROPORPHYRINIGEN III OXIDASE"/>
    <property type="match status" value="1"/>
</dbReference>
<dbReference type="Proteomes" id="UP000268162">
    <property type="component" value="Unassembled WGS sequence"/>
</dbReference>
<keyword evidence="3" id="KW-0408">Iron</keyword>
<name>A0A4P9ZKJ9_9FUNG</name>
<sequence length="524" mass="58154">MRTHLGHPHTRYFFRHCPTSPQNRSFLHLPSPDLFCRRTINSRATSIPDSPPPLASLPVPRSPPPLAIYVHWPYCQSHCTYCNFNKYVVAQPDVERLTSALDRELRTSLAERPPNQVVRSIYFGGGTPSLAPPATLAKLLNTVQHYCRIDPATTEITLEANPTTLETGKLRAFRALGINRLSLGLQALNEPALRQLGRNHSVTEALRALAQCHALFPSGGGGGMGVGVGGVTFDLIYGRPDQSTVSDWVKELNIGLECAGSHMSLYELTWKRGTALFRALEAGKLQRASDDLLSEMYEATIETCAAHRFHHYEVSSFARLEAADSFPGPGPTNPPDLVNNGSTLLANPQTWLSWPHQSSHNSAYWRGLDYVGIGPGAHGRVTDPQTGRRKRTIRIPHPPTWMQQCEELGHGLRLETELTDQEAREELLMFGLRMREGLPLSRLRRYGNTNDLGEMIDMARMQELVESGHLNWGTARVFDDAPPKANLTAEIVETLPVSMTLWPTAKGIALVDSILPRLLHDKTT</sequence>